<dbReference type="InterPro" id="IPR010756">
    <property type="entry name" value="Tls1-like"/>
</dbReference>
<gene>
    <name evidence="5" type="ORF">H4219_000218</name>
</gene>
<keyword evidence="6" id="KW-1185">Reference proteome</keyword>
<dbReference type="GO" id="GO:0000398">
    <property type="term" value="P:mRNA splicing, via spliceosome"/>
    <property type="evidence" value="ECO:0007669"/>
    <property type="project" value="TreeGrafter"/>
</dbReference>
<dbReference type="AlphaFoldDB" id="A0A9W8A9L9"/>
<proteinExistence type="inferred from homology"/>
<comment type="similarity">
    <text evidence="2">Belongs to the TLS1 family.</text>
</comment>
<keyword evidence="3" id="KW-0539">Nucleus</keyword>
<evidence type="ECO:0000313" key="6">
    <source>
        <dbReference type="Proteomes" id="UP001150538"/>
    </source>
</evidence>
<dbReference type="OrthoDB" id="5627at2759"/>
<dbReference type="PANTHER" id="PTHR13486">
    <property type="entry name" value="TELOMERE LENGTH AND SILENCING PROTEIN 1 TLS1 FAMILY MEMBER"/>
    <property type="match status" value="1"/>
</dbReference>
<dbReference type="GO" id="GO:0005681">
    <property type="term" value="C:spliceosomal complex"/>
    <property type="evidence" value="ECO:0007669"/>
    <property type="project" value="TreeGrafter"/>
</dbReference>
<feature type="compositionally biased region" description="Basic and acidic residues" evidence="4">
    <location>
        <begin position="137"/>
        <end position="194"/>
    </location>
</feature>
<evidence type="ECO:0000313" key="5">
    <source>
        <dbReference type="EMBL" id="KAJ1922356.1"/>
    </source>
</evidence>
<name>A0A9W8A9L9_9FUNG</name>
<protein>
    <submittedName>
        <fullName evidence="5">Uncharacterized protein</fullName>
    </submittedName>
</protein>
<evidence type="ECO:0000256" key="2">
    <source>
        <dbReference type="ARBA" id="ARBA00007643"/>
    </source>
</evidence>
<evidence type="ECO:0000256" key="3">
    <source>
        <dbReference type="ARBA" id="ARBA00023242"/>
    </source>
</evidence>
<accession>A0A9W8A9L9</accession>
<dbReference type="PANTHER" id="PTHR13486:SF2">
    <property type="entry name" value="SPLICING FACTOR C9ORF78"/>
    <property type="match status" value="1"/>
</dbReference>
<evidence type="ECO:0000256" key="1">
    <source>
        <dbReference type="ARBA" id="ARBA00004123"/>
    </source>
</evidence>
<comment type="subcellular location">
    <subcellularLocation>
        <location evidence="1">Nucleus</location>
    </subcellularLocation>
</comment>
<dbReference type="Proteomes" id="UP001150538">
    <property type="component" value="Unassembled WGS sequence"/>
</dbReference>
<comment type="caution">
    <text evidence="5">The sequence shown here is derived from an EMBL/GenBank/DDBJ whole genome shotgun (WGS) entry which is preliminary data.</text>
</comment>
<sequence>MPQKRSRNLRKKGAPDSKVDDEWANNPKGQNGADEELTIEEIQYLQKQRSRQHGLSVEELNKVESKRKKKKLKSSGSEEKASKDSKDDGDDGSKQTDIEYGIKKPSVLGTFTTQTNVLDVNKHMMSYIEENVKKHRESVQDKNKSDSHGNEKKDGGADPAKDHDKEDRGASKDLKEDIYQIPDHLRLTSEKPVKEGNLSLSTAMLTSIPEVDLGMDTRIKNIEMTEKAKRDLAEKEKKEGVPPEDDMLARLRYQQYRDLSERRTTATDWAVAERFKQRLKR</sequence>
<reference evidence="5" key="1">
    <citation type="submission" date="2022-07" db="EMBL/GenBank/DDBJ databases">
        <title>Phylogenomic reconstructions and comparative analyses of Kickxellomycotina fungi.</title>
        <authorList>
            <person name="Reynolds N.K."/>
            <person name="Stajich J.E."/>
            <person name="Barry K."/>
            <person name="Grigoriev I.V."/>
            <person name="Crous P."/>
            <person name="Smith M.E."/>
        </authorList>
    </citation>
    <scope>NUCLEOTIDE SEQUENCE</scope>
    <source>
        <strain evidence="5">NBRC 100468</strain>
    </source>
</reference>
<organism evidence="5 6">
    <name type="scientific">Mycoemilia scoparia</name>
    <dbReference type="NCBI Taxonomy" id="417184"/>
    <lineage>
        <taxon>Eukaryota</taxon>
        <taxon>Fungi</taxon>
        <taxon>Fungi incertae sedis</taxon>
        <taxon>Zoopagomycota</taxon>
        <taxon>Kickxellomycotina</taxon>
        <taxon>Kickxellomycetes</taxon>
        <taxon>Kickxellales</taxon>
        <taxon>Kickxellaceae</taxon>
        <taxon>Mycoemilia</taxon>
    </lineage>
</organism>
<dbReference type="EMBL" id="JANBPU010000001">
    <property type="protein sequence ID" value="KAJ1922356.1"/>
    <property type="molecule type" value="Genomic_DNA"/>
</dbReference>
<evidence type="ECO:0000256" key="4">
    <source>
        <dbReference type="SAM" id="MobiDB-lite"/>
    </source>
</evidence>
<feature type="region of interest" description="Disordered" evidence="4">
    <location>
        <begin position="129"/>
        <end position="194"/>
    </location>
</feature>
<feature type="region of interest" description="Disordered" evidence="4">
    <location>
        <begin position="1"/>
        <end position="116"/>
    </location>
</feature>
<dbReference type="Pfam" id="PF07052">
    <property type="entry name" value="Hep_59"/>
    <property type="match status" value="1"/>
</dbReference>
<feature type="compositionally biased region" description="Basic and acidic residues" evidence="4">
    <location>
        <begin position="76"/>
        <end position="102"/>
    </location>
</feature>
<feature type="compositionally biased region" description="Basic residues" evidence="4">
    <location>
        <begin position="1"/>
        <end position="12"/>
    </location>
</feature>